<dbReference type="Pfam" id="PF13167">
    <property type="entry name" value="GTP-bdg_N"/>
    <property type="match status" value="1"/>
</dbReference>
<dbReference type="PANTHER" id="PTHR10229">
    <property type="entry name" value="GTP-BINDING PROTEIN HFLX"/>
    <property type="match status" value="1"/>
</dbReference>
<evidence type="ECO:0000313" key="9">
    <source>
        <dbReference type="EMBL" id="GAA0651512.1"/>
    </source>
</evidence>
<dbReference type="PROSITE" id="PS51705">
    <property type="entry name" value="G_HFLX"/>
    <property type="match status" value="1"/>
</dbReference>
<dbReference type="Gene3D" id="3.40.50.11060">
    <property type="entry name" value="GTPase HflX, N-terminal domain"/>
    <property type="match status" value="1"/>
</dbReference>
<dbReference type="InterPro" id="IPR027417">
    <property type="entry name" value="P-loop_NTPase"/>
</dbReference>
<dbReference type="Pfam" id="PF16360">
    <property type="entry name" value="GTP-bdg_M"/>
    <property type="match status" value="1"/>
</dbReference>
<proteinExistence type="predicted"/>
<dbReference type="NCBIfam" id="TIGR03156">
    <property type="entry name" value="GTP_HflX"/>
    <property type="match status" value="1"/>
</dbReference>
<evidence type="ECO:0000256" key="7">
    <source>
        <dbReference type="SAM" id="MobiDB-lite"/>
    </source>
</evidence>
<organism evidence="9 10">
    <name type="scientific">Salarchaeum japonicum</name>
    <dbReference type="NCBI Taxonomy" id="555573"/>
    <lineage>
        <taxon>Archaea</taxon>
        <taxon>Methanobacteriati</taxon>
        <taxon>Methanobacteriota</taxon>
        <taxon>Stenosarchaea group</taxon>
        <taxon>Halobacteria</taxon>
        <taxon>Halobacteriales</taxon>
        <taxon>Halobacteriaceae</taxon>
    </lineage>
</organism>
<feature type="binding site" evidence="5">
    <location>
        <begin position="352"/>
        <end position="354"/>
    </location>
    <ligand>
        <name>GTP</name>
        <dbReference type="ChEBI" id="CHEBI:37565"/>
    </ligand>
</feature>
<gene>
    <name evidence="9" type="primary">hflX_2</name>
    <name evidence="9" type="ORF">GCM10009019_13120</name>
</gene>
<feature type="binding site" evidence="6">
    <location>
        <position position="204"/>
    </location>
    <ligand>
        <name>Mg(2+)</name>
        <dbReference type="ChEBI" id="CHEBI:18420"/>
    </ligand>
</feature>
<dbReference type="Proteomes" id="UP001500194">
    <property type="component" value="Unassembled WGS sequence"/>
</dbReference>
<keyword evidence="1 6" id="KW-0479">Metal-binding</keyword>
<feature type="domain" description="Hflx-type G" evidence="8">
    <location>
        <begin position="191"/>
        <end position="374"/>
    </location>
</feature>
<keyword evidence="2 5" id="KW-0547">Nucleotide-binding</keyword>
<dbReference type="InterPro" id="IPR006073">
    <property type="entry name" value="GTP-bd"/>
</dbReference>
<dbReference type="EMBL" id="BAAADU010000002">
    <property type="protein sequence ID" value="GAA0651512.1"/>
    <property type="molecule type" value="Genomic_DNA"/>
</dbReference>
<dbReference type="InterPro" id="IPR025121">
    <property type="entry name" value="GTPase_HflX_N"/>
</dbReference>
<feature type="region of interest" description="Disordered" evidence="7">
    <location>
        <begin position="136"/>
        <end position="156"/>
    </location>
</feature>
<dbReference type="GO" id="GO:0046872">
    <property type="term" value="F:metal ion binding"/>
    <property type="evidence" value="ECO:0007669"/>
    <property type="project" value="UniProtKB-KW"/>
</dbReference>
<comment type="cofactor">
    <cofactor evidence="6">
        <name>Mg(2+)</name>
        <dbReference type="ChEBI" id="CHEBI:18420"/>
    </cofactor>
</comment>
<keyword evidence="3 6" id="KW-0460">Magnesium</keyword>
<dbReference type="SUPFAM" id="SSF52540">
    <property type="entry name" value="P-loop containing nucleoside triphosphate hydrolases"/>
    <property type="match status" value="1"/>
</dbReference>
<dbReference type="Gene3D" id="6.10.250.2860">
    <property type="match status" value="1"/>
</dbReference>
<feature type="binding site" evidence="5">
    <location>
        <begin position="258"/>
        <end position="261"/>
    </location>
    <ligand>
        <name>GTP</name>
        <dbReference type="ChEBI" id="CHEBI:37565"/>
    </ligand>
</feature>
<evidence type="ECO:0000256" key="6">
    <source>
        <dbReference type="PIRSR" id="PIRSR006809-2"/>
    </source>
</evidence>
<dbReference type="RefSeq" id="WP_227260998.1">
    <property type="nucleotide sequence ID" value="NZ_BAAADU010000002.1"/>
</dbReference>
<keyword evidence="10" id="KW-1185">Reference proteome</keyword>
<dbReference type="PANTHER" id="PTHR10229:SF8">
    <property type="entry name" value="GTPASE HFLX"/>
    <property type="match status" value="1"/>
</dbReference>
<evidence type="ECO:0000256" key="1">
    <source>
        <dbReference type="ARBA" id="ARBA00022723"/>
    </source>
</evidence>
<dbReference type="GO" id="GO:0005525">
    <property type="term" value="F:GTP binding"/>
    <property type="evidence" value="ECO:0007669"/>
    <property type="project" value="UniProtKB-KW"/>
</dbReference>
<evidence type="ECO:0000256" key="4">
    <source>
        <dbReference type="ARBA" id="ARBA00023134"/>
    </source>
</evidence>
<name>A0AAV3T1L2_9EURY</name>
<evidence type="ECO:0000256" key="3">
    <source>
        <dbReference type="ARBA" id="ARBA00022842"/>
    </source>
</evidence>
<feature type="binding site" evidence="5">
    <location>
        <begin position="326"/>
        <end position="329"/>
    </location>
    <ligand>
        <name>GTP</name>
        <dbReference type="ChEBI" id="CHEBI:37565"/>
    </ligand>
</feature>
<dbReference type="PIRSF" id="PIRSF006809">
    <property type="entry name" value="GTP-binding_hflX_prd"/>
    <property type="match status" value="1"/>
</dbReference>
<dbReference type="GO" id="GO:0043022">
    <property type="term" value="F:ribosome binding"/>
    <property type="evidence" value="ECO:0007669"/>
    <property type="project" value="TreeGrafter"/>
</dbReference>
<dbReference type="InterPro" id="IPR032305">
    <property type="entry name" value="GTP-bd_M"/>
</dbReference>
<dbReference type="InterPro" id="IPR042108">
    <property type="entry name" value="GTPase_HflX_N_sf"/>
</dbReference>
<dbReference type="GO" id="GO:0005737">
    <property type="term" value="C:cytoplasm"/>
    <property type="evidence" value="ECO:0007669"/>
    <property type="project" value="TreeGrafter"/>
</dbReference>
<dbReference type="GeneID" id="68574019"/>
<evidence type="ECO:0000256" key="5">
    <source>
        <dbReference type="PIRSR" id="PIRSR006809-1"/>
    </source>
</evidence>
<evidence type="ECO:0000259" key="8">
    <source>
        <dbReference type="PROSITE" id="PS51705"/>
    </source>
</evidence>
<accession>A0AAV3T1L2</accession>
<dbReference type="AlphaFoldDB" id="A0AAV3T1L2"/>
<comment type="caution">
    <text evidence="9">The sequence shown here is derived from an EMBL/GenBank/DDBJ whole genome shotgun (WGS) entry which is preliminary data.</text>
</comment>
<feature type="binding site" evidence="6">
    <location>
        <position position="239"/>
    </location>
    <ligand>
        <name>Mg(2+)</name>
        <dbReference type="ChEBI" id="CHEBI:18420"/>
    </ligand>
</feature>
<dbReference type="InterPro" id="IPR030394">
    <property type="entry name" value="G_HFLX_dom"/>
</dbReference>
<feature type="binding site" evidence="5">
    <location>
        <begin position="197"/>
        <end position="204"/>
    </location>
    <ligand>
        <name>GTP</name>
        <dbReference type="ChEBI" id="CHEBI:37565"/>
    </ligand>
</feature>
<dbReference type="Gene3D" id="3.40.50.300">
    <property type="entry name" value="P-loop containing nucleotide triphosphate hydrolases"/>
    <property type="match status" value="1"/>
</dbReference>
<sequence>MSREDTAIVAKRVDESPADTGEIRALARSAGYAVAGEVVQQRAPHPGHEFGTGAIAELRRDVRAADADAVVVDNDLDANRAFALADRLPADTGVRDRKRLVIDIFGERAETRRAQLEVRLAELEYELPRAEERAKRGEDVGRRGFKSSGESPASQVRAAYKREIKQVEDALADIETADATRRADRHAAGFDLVALAGYTNAGKSTLLRRLADDHAVGENDRRHADLAEVAASHDGLFTTLNTTTRRATVGDHRLLVTDTVGFVSGLPHWLVDSFESTLASAYRADAVLLVADATDPPARLREKVATSRDVLADHRDADDGVVPVLNKVDAADRLDEKRRVVREVVGDPVCVSALDGDGLEALGDRLAAALPERETARFSLPQSDDAMSFVSWLYDHANAVEVTHGETVEIEVSGRPEVVALARGRASDAGADTAARRDS</sequence>
<keyword evidence="4 5" id="KW-0342">GTP-binding</keyword>
<reference evidence="9 10" key="1">
    <citation type="journal article" date="2019" name="Int. J. Syst. Evol. Microbiol.">
        <title>The Global Catalogue of Microorganisms (GCM) 10K type strain sequencing project: providing services to taxonomists for standard genome sequencing and annotation.</title>
        <authorList>
            <consortium name="The Broad Institute Genomics Platform"/>
            <consortium name="The Broad Institute Genome Sequencing Center for Infectious Disease"/>
            <person name="Wu L."/>
            <person name="Ma J."/>
        </authorList>
    </citation>
    <scope>NUCLEOTIDE SEQUENCE [LARGE SCALE GENOMIC DNA]</scope>
    <source>
        <strain evidence="9 10">JCM 16327</strain>
    </source>
</reference>
<evidence type="ECO:0000313" key="10">
    <source>
        <dbReference type="Proteomes" id="UP001500194"/>
    </source>
</evidence>
<dbReference type="Pfam" id="PF01926">
    <property type="entry name" value="MMR_HSR1"/>
    <property type="match status" value="1"/>
</dbReference>
<protein>
    <submittedName>
        <fullName evidence="9">GTPase HflX</fullName>
    </submittedName>
</protein>
<dbReference type="InterPro" id="IPR016496">
    <property type="entry name" value="GTPase_HflX"/>
</dbReference>
<evidence type="ECO:0000256" key="2">
    <source>
        <dbReference type="ARBA" id="ARBA00022741"/>
    </source>
</evidence>